<gene>
    <name evidence="1" type="ORF">ACHHYP_20543</name>
</gene>
<protein>
    <recommendedName>
        <fullName evidence="3">HTH psq-type domain-containing protein</fullName>
    </recommendedName>
</protein>
<dbReference type="Proteomes" id="UP000243579">
    <property type="component" value="Unassembled WGS sequence"/>
</dbReference>
<evidence type="ECO:0000313" key="1">
    <source>
        <dbReference type="EMBL" id="OQR85795.1"/>
    </source>
</evidence>
<dbReference type="STRING" id="1202772.A0A1V9YJB0"/>
<accession>A0A1V9YJB0</accession>
<dbReference type="EMBL" id="JNBR01001587">
    <property type="protein sequence ID" value="OQR85795.1"/>
    <property type="molecule type" value="Genomic_DNA"/>
</dbReference>
<evidence type="ECO:0008006" key="3">
    <source>
        <dbReference type="Google" id="ProtNLM"/>
    </source>
</evidence>
<organism evidence="1 2">
    <name type="scientific">Achlya hypogyna</name>
    <name type="common">Oomycete</name>
    <name type="synonym">Protoachlya hypogyna</name>
    <dbReference type="NCBI Taxonomy" id="1202772"/>
    <lineage>
        <taxon>Eukaryota</taxon>
        <taxon>Sar</taxon>
        <taxon>Stramenopiles</taxon>
        <taxon>Oomycota</taxon>
        <taxon>Saprolegniomycetes</taxon>
        <taxon>Saprolegniales</taxon>
        <taxon>Achlyaceae</taxon>
        <taxon>Achlya</taxon>
    </lineage>
</organism>
<proteinExistence type="predicted"/>
<dbReference type="OrthoDB" id="122614at2759"/>
<dbReference type="AlphaFoldDB" id="A0A1V9YJB0"/>
<keyword evidence="2" id="KW-1185">Reference proteome</keyword>
<evidence type="ECO:0000313" key="2">
    <source>
        <dbReference type="Proteomes" id="UP000243579"/>
    </source>
</evidence>
<sequence>MKKKLYSPLELRSAIDMYMSGKKMQVVRKAYPTVPERTIYERARKILDDIPIRKPGPAPALTSDLESDLVAYVVGMQVHDNGVTRAGQLVKANQLMRHCRIVARTKSNLGFG</sequence>
<reference evidence="1 2" key="1">
    <citation type="journal article" date="2014" name="Genome Biol. Evol.">
        <title>The secreted proteins of Achlya hypogyna and Thraustotheca clavata identify the ancestral oomycete secretome and reveal gene acquisitions by horizontal gene transfer.</title>
        <authorList>
            <person name="Misner I."/>
            <person name="Blouin N."/>
            <person name="Leonard G."/>
            <person name="Richards T.A."/>
            <person name="Lane C.E."/>
        </authorList>
    </citation>
    <scope>NUCLEOTIDE SEQUENCE [LARGE SCALE GENOMIC DNA]</scope>
    <source>
        <strain evidence="1 2">ATCC 48635</strain>
    </source>
</reference>
<comment type="caution">
    <text evidence="1">The sequence shown here is derived from an EMBL/GenBank/DDBJ whole genome shotgun (WGS) entry which is preliminary data.</text>
</comment>
<name>A0A1V9YJB0_ACHHY</name>